<organism evidence="2 3">
    <name type="scientific">Anaeromicropila herbilytica</name>
    <dbReference type="NCBI Taxonomy" id="2785025"/>
    <lineage>
        <taxon>Bacteria</taxon>
        <taxon>Bacillati</taxon>
        <taxon>Bacillota</taxon>
        <taxon>Clostridia</taxon>
        <taxon>Lachnospirales</taxon>
        <taxon>Lachnospiraceae</taxon>
        <taxon>Anaeromicropila</taxon>
    </lineage>
</organism>
<name>A0A7R7IEN1_9FIRM</name>
<dbReference type="RefSeq" id="WP_271713339.1">
    <property type="nucleotide sequence ID" value="NZ_AP024169.1"/>
</dbReference>
<dbReference type="PANTHER" id="PTHR45947:SF3">
    <property type="entry name" value="SULFOQUINOVOSYL TRANSFERASE SQD2"/>
    <property type="match status" value="1"/>
</dbReference>
<proteinExistence type="predicted"/>
<accession>A0A7R7IEN1</accession>
<dbReference type="InterPro" id="IPR050194">
    <property type="entry name" value="Glycosyltransferase_grp1"/>
</dbReference>
<keyword evidence="3" id="KW-1185">Reference proteome</keyword>
<evidence type="ECO:0000313" key="3">
    <source>
        <dbReference type="Proteomes" id="UP000595897"/>
    </source>
</evidence>
<dbReference type="InterPro" id="IPR001296">
    <property type="entry name" value="Glyco_trans_1"/>
</dbReference>
<sequence>MRILHYFLGFPPYRTGGLTKYAFDLMQAQYSQNHKVIALWPGQMGILFKKTAIKKRKNVNGIENYEIINPLPVPLDEGIIEFDEYMKSCGLEVYIEFLEKLNLNVIHIHTLMGLHKEFLEVANALKIRIIFTSHDYFGLCPKVTLYRYGVQCEDDHGCKDCIQCNNLALSIKKIQLMQSPIYRILKNSFFIKYLRIQHRKEFFTNEVIPLMEIHETDAIDIASNYRILRSYYIKMLSCVDLIHFNSILTESVYQKYFIPKKSRVMTITHKGITDNRKVNEWKPGEILKITCLAPAKPFKGFLILKQALDDLWDSGQHNFELKLFGPVPDIASYMRVQEEGYQYDQLSSIMAETDVLVALSIWYETFGFTVLEAISYGVPVIVSDHVGAKDIIGDGGIVVKAGSKDELKKEILSLTPDKLKKLRLAIQKDSKIKTWQQFLNENNSLYLGLL</sequence>
<protein>
    <recommendedName>
        <fullName evidence="1">Glycosyl transferase family 1 domain-containing protein</fullName>
    </recommendedName>
</protein>
<dbReference type="Proteomes" id="UP000595897">
    <property type="component" value="Chromosome"/>
</dbReference>
<dbReference type="EMBL" id="AP024169">
    <property type="protein sequence ID" value="BCN32284.1"/>
    <property type="molecule type" value="Genomic_DNA"/>
</dbReference>
<dbReference type="SUPFAM" id="SSF53756">
    <property type="entry name" value="UDP-Glycosyltransferase/glycogen phosphorylase"/>
    <property type="match status" value="1"/>
</dbReference>
<dbReference type="KEGG" id="ahb:bsdtb5_35790"/>
<dbReference type="AlphaFoldDB" id="A0A7R7IEN1"/>
<evidence type="ECO:0000313" key="2">
    <source>
        <dbReference type="EMBL" id="BCN32284.1"/>
    </source>
</evidence>
<dbReference type="PANTHER" id="PTHR45947">
    <property type="entry name" value="SULFOQUINOVOSYL TRANSFERASE SQD2"/>
    <property type="match status" value="1"/>
</dbReference>
<dbReference type="GO" id="GO:0016757">
    <property type="term" value="F:glycosyltransferase activity"/>
    <property type="evidence" value="ECO:0007669"/>
    <property type="project" value="InterPro"/>
</dbReference>
<reference evidence="2 3" key="1">
    <citation type="submission" date="2020-11" db="EMBL/GenBank/DDBJ databases">
        <title>Draft genome sequencing of a Lachnospiraceae strain isolated from anoxic soil subjected to BSD treatment.</title>
        <authorList>
            <person name="Uek A."/>
            <person name="Tonouchi A."/>
        </authorList>
    </citation>
    <scope>NUCLEOTIDE SEQUENCE [LARGE SCALE GENOMIC DNA]</scope>
    <source>
        <strain evidence="2 3">TB5</strain>
    </source>
</reference>
<feature type="domain" description="Glycosyl transferase family 1" evidence="1">
    <location>
        <begin position="340"/>
        <end position="426"/>
    </location>
</feature>
<dbReference type="Pfam" id="PF00534">
    <property type="entry name" value="Glycos_transf_1"/>
    <property type="match status" value="1"/>
</dbReference>
<evidence type="ECO:0000259" key="1">
    <source>
        <dbReference type="Pfam" id="PF00534"/>
    </source>
</evidence>
<dbReference type="Gene3D" id="3.40.50.2000">
    <property type="entry name" value="Glycogen Phosphorylase B"/>
    <property type="match status" value="3"/>
</dbReference>
<gene>
    <name evidence="2" type="ORF">bsdtb5_35790</name>
</gene>